<dbReference type="Gene3D" id="3.40.1490.10">
    <property type="entry name" value="Bit1"/>
    <property type="match status" value="1"/>
</dbReference>
<name>A0A1P8UIA8_9GAMM</name>
<accession>A0A1P8UIA8</accession>
<evidence type="ECO:0000313" key="2">
    <source>
        <dbReference type="Proteomes" id="UP000243807"/>
    </source>
</evidence>
<dbReference type="AlphaFoldDB" id="A0A1P8UIA8"/>
<keyword evidence="2" id="KW-1185">Reference proteome</keyword>
<dbReference type="Proteomes" id="UP000243807">
    <property type="component" value="Chromosome"/>
</dbReference>
<dbReference type="InterPro" id="IPR018988">
    <property type="entry name" value="DUF2000"/>
</dbReference>
<dbReference type="EMBL" id="CP019434">
    <property type="protein sequence ID" value="APZ43570.1"/>
    <property type="molecule type" value="Genomic_DNA"/>
</dbReference>
<dbReference type="KEGG" id="afy:BW247_11110"/>
<dbReference type="InterPro" id="IPR017021">
    <property type="entry name" value="UCP033763"/>
</dbReference>
<protein>
    <recommendedName>
        <fullName evidence="3">DUF2000 domain-containing protein</fullName>
    </recommendedName>
</protein>
<evidence type="ECO:0000313" key="1">
    <source>
        <dbReference type="EMBL" id="APZ43570.1"/>
    </source>
</evidence>
<dbReference type="STRING" id="1765967.BW247_11110"/>
<reference evidence="1 2" key="1">
    <citation type="submission" date="2017-01" db="EMBL/GenBank/DDBJ databases">
        <title>Draft sequence of Acidihalobacter ferrooxidans strain DSM 14175 (strain V8).</title>
        <authorList>
            <person name="Khaleque H.N."/>
            <person name="Ramsay J.P."/>
            <person name="Murphy R.J.T."/>
            <person name="Kaksonen A.H."/>
            <person name="Boxall N.J."/>
            <person name="Watkin E.L.J."/>
        </authorList>
    </citation>
    <scope>NUCLEOTIDE SEQUENCE [LARGE SCALE GENOMIC DNA]</scope>
    <source>
        <strain evidence="1 2">V8</strain>
    </source>
</reference>
<dbReference type="Pfam" id="PF09391">
    <property type="entry name" value="DUF2000"/>
    <property type="match status" value="1"/>
</dbReference>
<dbReference type="SUPFAM" id="SSF102462">
    <property type="entry name" value="Peptidyl-tRNA hydrolase II"/>
    <property type="match status" value="1"/>
</dbReference>
<proteinExistence type="predicted"/>
<gene>
    <name evidence="1" type="ORF">BW247_11110</name>
</gene>
<dbReference type="InterPro" id="IPR023476">
    <property type="entry name" value="Pep_tRNA_hydro_II_dom_sf"/>
</dbReference>
<evidence type="ECO:0008006" key="3">
    <source>
        <dbReference type="Google" id="ProtNLM"/>
    </source>
</evidence>
<organism evidence="1 2">
    <name type="scientific">Acidihalobacter ferrooxydans</name>
    <dbReference type="NCBI Taxonomy" id="1765967"/>
    <lineage>
        <taxon>Bacteria</taxon>
        <taxon>Pseudomonadati</taxon>
        <taxon>Pseudomonadota</taxon>
        <taxon>Gammaproteobacteria</taxon>
        <taxon>Chromatiales</taxon>
        <taxon>Ectothiorhodospiraceae</taxon>
        <taxon>Acidihalobacter</taxon>
    </lineage>
</organism>
<dbReference type="RefSeq" id="WP_076837210.1">
    <property type="nucleotide sequence ID" value="NZ_CP019434.1"/>
</dbReference>
<sequence>MERKAVVVVDRALPRGLQANVAAVLAMSFGSAHPELIGHETCTADGVRQVGLPTLPLPILQADEIDLRHLAAASLPTLDWLAVYTAAALASKTYAVYTAAALASKTYAVYTETLASARADELAVHAVALFGERRRINRLTGGFALLR</sequence>
<dbReference type="PIRSF" id="PIRSF033736">
    <property type="entry name" value="UCP033763"/>
    <property type="match status" value="1"/>
</dbReference>
<dbReference type="OrthoDB" id="9095096at2"/>